<evidence type="ECO:0000256" key="2">
    <source>
        <dbReference type="SAM" id="SignalP"/>
    </source>
</evidence>
<gene>
    <name evidence="3" type="ORF">DXH78_12130</name>
</gene>
<name>A0A371BD30_9BRAD</name>
<evidence type="ECO:0008006" key="5">
    <source>
        <dbReference type="Google" id="ProtNLM"/>
    </source>
</evidence>
<dbReference type="AlphaFoldDB" id="A0A371BD30"/>
<feature type="compositionally biased region" description="Pro residues" evidence="1">
    <location>
        <begin position="164"/>
        <end position="176"/>
    </location>
</feature>
<proteinExistence type="predicted"/>
<comment type="caution">
    <text evidence="3">The sequence shown here is derived from an EMBL/GenBank/DDBJ whole genome shotgun (WGS) entry which is preliminary data.</text>
</comment>
<evidence type="ECO:0000313" key="4">
    <source>
        <dbReference type="Proteomes" id="UP000263993"/>
    </source>
</evidence>
<dbReference type="InterPro" id="IPR039728">
    <property type="entry name" value="GLG1"/>
</dbReference>
<dbReference type="Proteomes" id="UP000263993">
    <property type="component" value="Unassembled WGS sequence"/>
</dbReference>
<keyword evidence="4" id="KW-1185">Reference proteome</keyword>
<feature type="compositionally biased region" description="Pro residues" evidence="1">
    <location>
        <begin position="148"/>
        <end position="157"/>
    </location>
</feature>
<protein>
    <recommendedName>
        <fullName evidence="5">Cysteine rich repeat-containing protein</fullName>
    </recommendedName>
</protein>
<reference evidence="4" key="1">
    <citation type="submission" date="2018-08" db="EMBL/GenBank/DDBJ databases">
        <authorList>
            <person name="Kim S.-J."/>
            <person name="Jung G.-Y."/>
        </authorList>
    </citation>
    <scope>NUCLEOTIDE SEQUENCE [LARGE SCALE GENOMIC DNA]</scope>
    <source>
        <strain evidence="4">GY_H</strain>
    </source>
</reference>
<feature type="region of interest" description="Disordered" evidence="1">
    <location>
        <begin position="90"/>
        <end position="120"/>
    </location>
</feature>
<evidence type="ECO:0000256" key="1">
    <source>
        <dbReference type="SAM" id="MobiDB-lite"/>
    </source>
</evidence>
<feature type="region of interest" description="Disordered" evidence="1">
    <location>
        <begin position="142"/>
        <end position="180"/>
    </location>
</feature>
<dbReference type="RefSeq" id="WP_115517277.1">
    <property type="nucleotide sequence ID" value="NZ_QRGO01000001.1"/>
</dbReference>
<organism evidence="3 4">
    <name type="scientific">Undibacter mobilis</name>
    <dbReference type="NCBI Taxonomy" id="2292256"/>
    <lineage>
        <taxon>Bacteria</taxon>
        <taxon>Pseudomonadati</taxon>
        <taxon>Pseudomonadota</taxon>
        <taxon>Alphaproteobacteria</taxon>
        <taxon>Hyphomicrobiales</taxon>
        <taxon>Nitrobacteraceae</taxon>
        <taxon>Undibacter</taxon>
    </lineage>
</organism>
<accession>A0A371BD30</accession>
<keyword evidence="2" id="KW-0732">Signal</keyword>
<feature type="chain" id="PRO_5016580106" description="Cysteine rich repeat-containing protein" evidence="2">
    <location>
        <begin position="33"/>
        <end position="301"/>
    </location>
</feature>
<dbReference type="PANTHER" id="PTHR11884">
    <property type="entry name" value="SELECTIN LIGAND RELATED"/>
    <property type="match status" value="1"/>
</dbReference>
<dbReference type="PANTHER" id="PTHR11884:SF1">
    <property type="entry name" value="GOLGI APPARATUS PROTEIN 1"/>
    <property type="match status" value="1"/>
</dbReference>
<evidence type="ECO:0000313" key="3">
    <source>
        <dbReference type="EMBL" id="RDV05251.1"/>
    </source>
</evidence>
<sequence>MTITEKGKKRRVWGSAVLAALTALALSQGAVAQVTPDQQAAIRSSCRSDFMSKCSGVKPGGAEALQCLQKNVASLSSSCQSAVSATLPKPAPAAAAAPPSPPQPAIAAPAAPPPAPTAAPAIVTAKPPAAAMPAAKPAAIPAARAATPPAPAKPVAPPQQAAMPPAPVADAPPPPTAAQMNAIKNTCRGDFSRNCKGVPLGGADAIACLQRNATKLSPNCKTAVADVADSGPTAPTAPVTQRPNAPVVMTAVIGRACLRDLVRRCRDTGVGDGQKIACLQANEDKLAPLCKAALKGTAPIR</sequence>
<feature type="compositionally biased region" description="Pro residues" evidence="1">
    <location>
        <begin position="98"/>
        <end position="117"/>
    </location>
</feature>
<dbReference type="EMBL" id="QRGO01000001">
    <property type="protein sequence ID" value="RDV05251.1"/>
    <property type="molecule type" value="Genomic_DNA"/>
</dbReference>
<feature type="signal peptide" evidence="2">
    <location>
        <begin position="1"/>
        <end position="32"/>
    </location>
</feature>